<reference evidence="1 2" key="1">
    <citation type="submission" date="2018-06" db="EMBL/GenBank/DDBJ databases">
        <title>Complete Genome Sequence of Bacillus velezensis DSYZ, a Plant Growth-Promoting Rhizobacterium with Antifungal Activity.</title>
        <authorList>
            <person name="Du B."/>
            <person name="Ding Y."/>
            <person name="Liu K."/>
            <person name="Yao L."/>
            <person name="Wang C."/>
            <person name="Li H."/>
            <person name="Liu H."/>
        </authorList>
    </citation>
    <scope>NUCLEOTIDE SEQUENCE [LARGE SCALE GENOMIC DNA]</scope>
    <source>
        <strain evidence="1 2">DSYZ</strain>
        <plasmid evidence="2">pdsyz</plasmid>
    </source>
</reference>
<dbReference type="AlphaFoldDB" id="A0ABC8DFB1"/>
<evidence type="ECO:0000313" key="2">
    <source>
        <dbReference type="Proteomes" id="UP000250069"/>
    </source>
</evidence>
<protein>
    <recommendedName>
        <fullName evidence="3">TFIIB-type zinc ribbon-containing protein</fullName>
    </recommendedName>
</protein>
<evidence type="ECO:0008006" key="3">
    <source>
        <dbReference type="Google" id="ProtNLM"/>
    </source>
</evidence>
<dbReference type="Proteomes" id="UP000250069">
    <property type="component" value="Plasmid pdsyz"/>
</dbReference>
<keyword evidence="1" id="KW-0614">Plasmid</keyword>
<proteinExistence type="predicted"/>
<name>A0ABC8DFB1_BACVE</name>
<sequence>MKTCPYCGSLVAKEEQAHYYECDFCMIQINVTEEDGSRRTIPFRETADEEDIFKTTPELMTFHTYELLCLLKLIRQKRSLKYNELYKKAATDNTGSQESRGDYQFLTKKMNIVENLLLQRLGYIPDMLSDSFLTKYLDKIKNGKKTNQKMKIYTN</sequence>
<evidence type="ECO:0000313" key="1">
    <source>
        <dbReference type="EMBL" id="AWX74666.1"/>
    </source>
</evidence>
<geneLocation type="plasmid" evidence="2">
    <name>pdsyz</name>
</geneLocation>
<dbReference type="RefSeq" id="WP_032859217.1">
    <property type="nucleotide sequence ID" value="NZ_CP026611.1"/>
</dbReference>
<accession>A0ABC8DFB1</accession>
<dbReference type="EMBL" id="CP030151">
    <property type="protein sequence ID" value="AWX74666.1"/>
    <property type="molecule type" value="Genomic_DNA"/>
</dbReference>
<organism evidence="1 2">
    <name type="scientific">Bacillus velezensis</name>
    <dbReference type="NCBI Taxonomy" id="492670"/>
    <lineage>
        <taxon>Bacteria</taxon>
        <taxon>Bacillati</taxon>
        <taxon>Bacillota</taxon>
        <taxon>Bacilli</taxon>
        <taxon>Bacillales</taxon>
        <taxon>Bacillaceae</taxon>
        <taxon>Bacillus</taxon>
        <taxon>Bacillus amyloliquefaciens group</taxon>
    </lineage>
</organism>
<gene>
    <name evidence="1" type="ORF">BVDSYZ_21725</name>
</gene>